<dbReference type="KEGG" id="fla:SY85_01110"/>
<gene>
    <name evidence="3" type="ORF">SY85_01110</name>
</gene>
<feature type="signal peptide" evidence="2">
    <location>
        <begin position="1"/>
        <end position="23"/>
    </location>
</feature>
<feature type="compositionally biased region" description="Low complexity" evidence="1">
    <location>
        <begin position="184"/>
        <end position="199"/>
    </location>
</feature>
<dbReference type="AlphaFoldDB" id="A0A172TQP7"/>
<feature type="region of interest" description="Disordered" evidence="1">
    <location>
        <begin position="168"/>
        <end position="230"/>
    </location>
</feature>
<dbReference type="Proteomes" id="UP000077177">
    <property type="component" value="Chromosome"/>
</dbReference>
<evidence type="ECO:0000313" key="3">
    <source>
        <dbReference type="EMBL" id="ANE49306.1"/>
    </source>
</evidence>
<keyword evidence="2" id="KW-0732">Signal</keyword>
<dbReference type="STRING" id="1492898.SY85_01110"/>
<feature type="compositionally biased region" description="Low complexity" evidence="1">
    <location>
        <begin position="207"/>
        <end position="225"/>
    </location>
</feature>
<evidence type="ECO:0000313" key="4">
    <source>
        <dbReference type="Proteomes" id="UP000077177"/>
    </source>
</evidence>
<protein>
    <submittedName>
        <fullName evidence="3">Uncharacterized protein</fullName>
    </submittedName>
</protein>
<organism evidence="3 4">
    <name type="scientific">Flavisolibacter tropicus</name>
    <dbReference type="NCBI Taxonomy" id="1492898"/>
    <lineage>
        <taxon>Bacteria</taxon>
        <taxon>Pseudomonadati</taxon>
        <taxon>Bacteroidota</taxon>
        <taxon>Chitinophagia</taxon>
        <taxon>Chitinophagales</taxon>
        <taxon>Chitinophagaceae</taxon>
        <taxon>Flavisolibacter</taxon>
    </lineage>
</organism>
<proteinExistence type="predicted"/>
<dbReference type="OrthoDB" id="639821at2"/>
<evidence type="ECO:0000256" key="2">
    <source>
        <dbReference type="SAM" id="SignalP"/>
    </source>
</evidence>
<name>A0A172TQP7_9BACT</name>
<dbReference type="PATRIC" id="fig|1492898.3.peg.250"/>
<feature type="chain" id="PRO_5008001005" evidence="2">
    <location>
        <begin position="24"/>
        <end position="378"/>
    </location>
</feature>
<dbReference type="RefSeq" id="WP_066401386.1">
    <property type="nucleotide sequence ID" value="NZ_CP011390.1"/>
</dbReference>
<dbReference type="EMBL" id="CP011390">
    <property type="protein sequence ID" value="ANE49306.1"/>
    <property type="molecule type" value="Genomic_DNA"/>
</dbReference>
<reference evidence="3 4" key="2">
    <citation type="journal article" date="2016" name="Int. J. Syst. Evol. Microbiol.">
        <title>Flavisolibacter tropicus sp. nov., isolated from tropical soil.</title>
        <authorList>
            <person name="Lee J.J."/>
            <person name="Kang M.S."/>
            <person name="Kim G.S."/>
            <person name="Lee C.S."/>
            <person name="Lim S."/>
            <person name="Lee J."/>
            <person name="Roh S.H."/>
            <person name="Kang H."/>
            <person name="Ha J.M."/>
            <person name="Bae S."/>
            <person name="Jung H.Y."/>
            <person name="Kim M.K."/>
        </authorList>
    </citation>
    <scope>NUCLEOTIDE SEQUENCE [LARGE SCALE GENOMIC DNA]</scope>
    <source>
        <strain evidence="3 4">LCS9</strain>
    </source>
</reference>
<keyword evidence="4" id="KW-1185">Reference proteome</keyword>
<evidence type="ECO:0000256" key="1">
    <source>
        <dbReference type="SAM" id="MobiDB-lite"/>
    </source>
</evidence>
<reference evidence="4" key="1">
    <citation type="submission" date="2015-01" db="EMBL/GenBank/DDBJ databases">
        <title>Flavisolibacter sp./LCS9/ whole genome sequencing.</title>
        <authorList>
            <person name="Kim M.K."/>
            <person name="Srinivasan S."/>
            <person name="Lee J.-J."/>
        </authorList>
    </citation>
    <scope>NUCLEOTIDE SEQUENCE [LARGE SCALE GENOMIC DNA]</scope>
    <source>
        <strain evidence="4">LCS9</strain>
    </source>
</reference>
<sequence>MNRSFRQVLLAFTFLFLFCTAKAQNITGIWRGYFITDFSDQYKFELQIIQNKTNRVTGVSYSYLDTRFYGKASLTGYFTNSSQKALIQETKTVEVRMSAGSVACIMKCNFTYVKSGNEEFLEGEYTSTYEKTSTAEGIKKGGNCGGGRIFLRKVPTSDFYIEPFLRDNPVVKTPPATKPPATNPPVAKSKTPPAKTSPTKTPPAKNPPAVAKKTTPAKTPDQKTTVTKPKTTEIEQPKTEITKTEAPKTIDAPKVTIPVQTRARTNELTKTLTVTNEEITVKLYDNGEIDGDTISVYLDNKPILSNKLLTAAPITIQLKMDESNPEHVLIMVAENMGRIPPNTSLMIVQDGETRHEVRITSTEQKNAMVRFRYQKSTP</sequence>
<accession>A0A172TQP7</accession>